<evidence type="ECO:0000313" key="4">
    <source>
        <dbReference type="EMBL" id="MQY51974.1"/>
    </source>
</evidence>
<dbReference type="GO" id="GO:0009236">
    <property type="term" value="P:cobalamin biosynthetic process"/>
    <property type="evidence" value="ECO:0007669"/>
    <property type="project" value="UniProtKB-UniPathway"/>
</dbReference>
<comment type="caution">
    <text evidence="4">The sequence shown here is derived from an EMBL/GenBank/DDBJ whole genome shotgun (WGS) entry which is preliminary data.</text>
</comment>
<evidence type="ECO:0000256" key="1">
    <source>
        <dbReference type="ARBA" id="ARBA00004953"/>
    </source>
</evidence>
<name>A0A6L5JZ98_RHOTE</name>
<dbReference type="EMBL" id="WIXJ01000006">
    <property type="protein sequence ID" value="MQY51974.1"/>
    <property type="molecule type" value="Genomic_DNA"/>
</dbReference>
<dbReference type="NCBIfam" id="TIGR00715">
    <property type="entry name" value="precor6x_red"/>
    <property type="match status" value="1"/>
</dbReference>
<comment type="pathway">
    <text evidence="1">Cofactor biosynthesis; adenosylcobalamin biosynthesis.</text>
</comment>
<dbReference type="NCBIfam" id="NF005968">
    <property type="entry name" value="PRK08057.1-2"/>
    <property type="match status" value="1"/>
</dbReference>
<dbReference type="PROSITE" id="PS51014">
    <property type="entry name" value="COBK_CBIJ"/>
    <property type="match status" value="1"/>
</dbReference>
<protein>
    <submittedName>
        <fullName evidence="4">Cobalt-precorrin-6A reductase</fullName>
        <ecNumber evidence="4">1.3.1.106</ecNumber>
    </submittedName>
</protein>
<evidence type="ECO:0000256" key="3">
    <source>
        <dbReference type="ARBA" id="ARBA00023002"/>
    </source>
</evidence>
<dbReference type="UniPathway" id="UPA00148"/>
<dbReference type="PANTHER" id="PTHR36925:SF1">
    <property type="entry name" value="COBALT-PRECORRIN-6A REDUCTASE"/>
    <property type="match status" value="1"/>
</dbReference>
<keyword evidence="2" id="KW-0169">Cobalamin biosynthesis</keyword>
<dbReference type="PANTHER" id="PTHR36925">
    <property type="entry name" value="COBALT-PRECORRIN-6A REDUCTASE"/>
    <property type="match status" value="1"/>
</dbReference>
<dbReference type="EC" id="1.3.1.106" evidence="4"/>
<dbReference type="GO" id="GO:0016994">
    <property type="term" value="F:precorrin-6A reductase activity"/>
    <property type="evidence" value="ECO:0007669"/>
    <property type="project" value="InterPro"/>
</dbReference>
<dbReference type="InterPro" id="IPR003723">
    <property type="entry name" value="Precorrin-6x_reduct"/>
</dbReference>
<sequence>MTPPEPTASPADFSLLILGGTSEAYQLAADLHGRADTGLRVISSLAGRTAQPRLPAGESRVGGFGGVAGLTAYLRAEHIDAVIDATHPFAGQMRWNAADACAAAGVPLLRLERPAWRAAPGDHWLEIDNWDEAVAHLAASAPATRRVLLALGRQELAPFAPLDHCHFVIRSVDAPDPQPPFAHAELVLARGPFSLADERELLLSHAIDTIVCKNSGGGATDAKLAAARELGVRVLMRRRPPQPDSPSVASVAAAMQWVAARAGK</sequence>
<dbReference type="OrthoDB" id="5183775at2"/>
<accession>A0A6L5JZ98</accession>
<evidence type="ECO:0000313" key="5">
    <source>
        <dbReference type="Proteomes" id="UP000480275"/>
    </source>
</evidence>
<organism evidence="4 5">
    <name type="scientific">Rhodocyclus tenuis</name>
    <name type="common">Rhodospirillum tenue</name>
    <dbReference type="NCBI Taxonomy" id="1066"/>
    <lineage>
        <taxon>Bacteria</taxon>
        <taxon>Pseudomonadati</taxon>
        <taxon>Pseudomonadota</taxon>
        <taxon>Betaproteobacteria</taxon>
        <taxon>Rhodocyclales</taxon>
        <taxon>Rhodocyclaceae</taxon>
        <taxon>Rhodocyclus</taxon>
    </lineage>
</organism>
<proteinExistence type="predicted"/>
<dbReference type="Proteomes" id="UP000480275">
    <property type="component" value="Unassembled WGS sequence"/>
</dbReference>
<keyword evidence="3 4" id="KW-0560">Oxidoreductase</keyword>
<gene>
    <name evidence="4" type="ORF">GHK24_09315</name>
</gene>
<evidence type="ECO:0000256" key="2">
    <source>
        <dbReference type="ARBA" id="ARBA00022573"/>
    </source>
</evidence>
<dbReference type="AlphaFoldDB" id="A0A6L5JZ98"/>
<reference evidence="4 5" key="1">
    <citation type="submission" date="2019-10" db="EMBL/GenBank/DDBJ databases">
        <title>Whole-genome sequence of the purple nonsulfur photosynthetic bacterium Rhodocyclus tenuis.</title>
        <authorList>
            <person name="Kyndt J.A."/>
            <person name="Meyer T.E."/>
        </authorList>
    </citation>
    <scope>NUCLEOTIDE SEQUENCE [LARGE SCALE GENOMIC DNA]</scope>
    <source>
        <strain evidence="4 5">DSM 110</strain>
    </source>
</reference>
<dbReference type="Pfam" id="PF02571">
    <property type="entry name" value="CbiJ"/>
    <property type="match status" value="1"/>
</dbReference>